<evidence type="ECO:0000256" key="4">
    <source>
        <dbReference type="ARBA" id="ARBA00023163"/>
    </source>
</evidence>
<gene>
    <name evidence="6" type="ORF">EJO66_25550</name>
</gene>
<dbReference type="InterPro" id="IPR036390">
    <property type="entry name" value="WH_DNA-bd_sf"/>
</dbReference>
<protein>
    <submittedName>
        <fullName evidence="6">LysR family transcriptional regulator</fullName>
    </submittedName>
</protein>
<evidence type="ECO:0000259" key="5">
    <source>
        <dbReference type="PROSITE" id="PS50931"/>
    </source>
</evidence>
<dbReference type="PANTHER" id="PTHR30419">
    <property type="entry name" value="HTH-TYPE TRANSCRIPTIONAL REGULATOR YBHD"/>
    <property type="match status" value="1"/>
</dbReference>
<keyword evidence="2" id="KW-0805">Transcription regulation</keyword>
<keyword evidence="7" id="KW-1185">Reference proteome</keyword>
<dbReference type="PROSITE" id="PS50931">
    <property type="entry name" value="HTH_LYSR"/>
    <property type="match status" value="1"/>
</dbReference>
<dbReference type="InterPro" id="IPR050950">
    <property type="entry name" value="HTH-type_LysR_regulators"/>
</dbReference>
<proteinExistence type="inferred from homology"/>
<reference evidence="6 7" key="1">
    <citation type="submission" date="2018-12" db="EMBL/GenBank/DDBJ databases">
        <title>The genome sequences of strain 502.</title>
        <authorList>
            <person name="Gao J."/>
            <person name="Sun J."/>
        </authorList>
    </citation>
    <scope>NUCLEOTIDE SEQUENCE [LARGE SCALE GENOMIC DNA]</scope>
    <source>
        <strain evidence="6 7">502</strain>
    </source>
</reference>
<dbReference type="EMBL" id="RXFQ01000018">
    <property type="protein sequence ID" value="RSZ30799.1"/>
    <property type="molecule type" value="Genomic_DNA"/>
</dbReference>
<dbReference type="InterPro" id="IPR036388">
    <property type="entry name" value="WH-like_DNA-bd_sf"/>
</dbReference>
<evidence type="ECO:0000256" key="1">
    <source>
        <dbReference type="ARBA" id="ARBA00009437"/>
    </source>
</evidence>
<dbReference type="Gene3D" id="1.10.10.10">
    <property type="entry name" value="Winged helix-like DNA-binding domain superfamily/Winged helix DNA-binding domain"/>
    <property type="match status" value="1"/>
</dbReference>
<comment type="similarity">
    <text evidence="1">Belongs to the LysR transcriptional regulatory family.</text>
</comment>
<dbReference type="PRINTS" id="PR00039">
    <property type="entry name" value="HTHLYSR"/>
</dbReference>
<evidence type="ECO:0000313" key="7">
    <source>
        <dbReference type="Proteomes" id="UP000271137"/>
    </source>
</evidence>
<dbReference type="InterPro" id="IPR005119">
    <property type="entry name" value="LysR_subst-bd"/>
</dbReference>
<dbReference type="Pfam" id="PF00126">
    <property type="entry name" value="HTH_1"/>
    <property type="match status" value="1"/>
</dbReference>
<sequence length="318" mass="34026">MEWLAMSDDLDSLVSRLRFRHLRLLVELHRCGTLSKAAATLHLSQPALSKTLKEVEDAFGFPLFRRGARGLAPTTRGEVIVQGAATLLAALGHLSESAQASSEVPVAMLHLGAPPAVAAGGALPAVLALLQARSERVVVRLREQAVPQLFEALLQGELDALLTSFNQAAFAAKRATRLVYKRCAEHEYVVIAPPTHPLARRRRVGWDALVDAQWIMPEPALLSRQALESQFLRAGVAVPAPCIVSNNPATNVQLVAAGAGLAAVPRGMATAEQRLGRIAVLRVEMTPSRVPVALVYRAASAGDPVIKLLHAVVHELTV</sequence>
<accession>A0ABY0A011</accession>
<dbReference type="InterPro" id="IPR000847">
    <property type="entry name" value="LysR_HTH_N"/>
</dbReference>
<dbReference type="SUPFAM" id="SSF46785">
    <property type="entry name" value="Winged helix' DNA-binding domain"/>
    <property type="match status" value="1"/>
</dbReference>
<dbReference type="Pfam" id="PF03466">
    <property type="entry name" value="LysR_substrate"/>
    <property type="match status" value="1"/>
</dbReference>
<keyword evidence="4" id="KW-0804">Transcription</keyword>
<evidence type="ECO:0000313" key="6">
    <source>
        <dbReference type="EMBL" id="RSZ30799.1"/>
    </source>
</evidence>
<dbReference type="Gene3D" id="3.40.190.10">
    <property type="entry name" value="Periplasmic binding protein-like II"/>
    <property type="match status" value="2"/>
</dbReference>
<dbReference type="SUPFAM" id="SSF53850">
    <property type="entry name" value="Periplasmic binding protein-like II"/>
    <property type="match status" value="1"/>
</dbReference>
<feature type="domain" description="HTH lysR-type" evidence="5">
    <location>
        <begin position="17"/>
        <end position="74"/>
    </location>
</feature>
<evidence type="ECO:0000256" key="2">
    <source>
        <dbReference type="ARBA" id="ARBA00023015"/>
    </source>
</evidence>
<evidence type="ECO:0000256" key="3">
    <source>
        <dbReference type="ARBA" id="ARBA00023125"/>
    </source>
</evidence>
<name>A0ABY0A011_9BURK</name>
<dbReference type="Proteomes" id="UP000271137">
    <property type="component" value="Unassembled WGS sequence"/>
</dbReference>
<keyword evidence="3" id="KW-0238">DNA-binding</keyword>
<dbReference type="PANTHER" id="PTHR30419:SF8">
    <property type="entry name" value="NITROGEN ASSIMILATION TRANSCRIPTIONAL ACTIVATOR-RELATED"/>
    <property type="match status" value="1"/>
</dbReference>
<organism evidence="6 7">
    <name type="scientific">Variovorax beijingensis</name>
    <dbReference type="NCBI Taxonomy" id="2496117"/>
    <lineage>
        <taxon>Bacteria</taxon>
        <taxon>Pseudomonadati</taxon>
        <taxon>Pseudomonadota</taxon>
        <taxon>Betaproteobacteria</taxon>
        <taxon>Burkholderiales</taxon>
        <taxon>Comamonadaceae</taxon>
        <taxon>Variovorax</taxon>
    </lineage>
</organism>
<comment type="caution">
    <text evidence="6">The sequence shown here is derived from an EMBL/GenBank/DDBJ whole genome shotgun (WGS) entry which is preliminary data.</text>
</comment>